<sequence>MQLKSITSEKQGNKTTGFGSSRIDYQRLNTAKLKSLESIISDKNNKQVLQPLGRKDQIKMLQDYLQEKIHEYSQVEKKIELYKKEGDQMNDYVEDLIKEYCLQLVRQGKRDDPTPDQIKFLQEKKQQLKQETIQLHNLNKVQYFELEVQQGLSLKLNAQKQQLKKKIQLFDEYYKKTEQKIRQKQPNLDFNEMPKAQRNKQKPNAVAIIQKTPDEILQEKTLLIDEYTKKIEQLTFQIQEITRTCILEKQELIKKIQDTKEEQLKLSDKILNLRLRLNKFDKLEQSLSSDKRISDIKSNDTEHSQQQQQELII</sequence>
<evidence type="ECO:0000313" key="3">
    <source>
        <dbReference type="EMBL" id="CAD8099720.1"/>
    </source>
</evidence>
<dbReference type="AlphaFoldDB" id="A0A8S1P9F3"/>
<feature type="coiled-coil region" evidence="1">
    <location>
        <begin position="118"/>
        <end position="180"/>
    </location>
</feature>
<evidence type="ECO:0000256" key="1">
    <source>
        <dbReference type="SAM" id="Coils"/>
    </source>
</evidence>
<accession>A0A8S1P9F3</accession>
<evidence type="ECO:0000256" key="2">
    <source>
        <dbReference type="SAM" id="MobiDB-lite"/>
    </source>
</evidence>
<dbReference type="EMBL" id="CAJJDN010000072">
    <property type="protein sequence ID" value="CAD8099720.1"/>
    <property type="molecule type" value="Genomic_DNA"/>
</dbReference>
<evidence type="ECO:0000313" key="4">
    <source>
        <dbReference type="Proteomes" id="UP000692954"/>
    </source>
</evidence>
<keyword evidence="1" id="KW-0175">Coiled coil</keyword>
<organism evidence="3 4">
    <name type="scientific">Paramecium sonneborni</name>
    <dbReference type="NCBI Taxonomy" id="65129"/>
    <lineage>
        <taxon>Eukaryota</taxon>
        <taxon>Sar</taxon>
        <taxon>Alveolata</taxon>
        <taxon>Ciliophora</taxon>
        <taxon>Intramacronucleata</taxon>
        <taxon>Oligohymenophorea</taxon>
        <taxon>Peniculida</taxon>
        <taxon>Parameciidae</taxon>
        <taxon>Paramecium</taxon>
    </lineage>
</organism>
<feature type="compositionally biased region" description="Polar residues" evidence="2">
    <location>
        <begin position="304"/>
        <end position="313"/>
    </location>
</feature>
<protein>
    <submittedName>
        <fullName evidence="3">Uncharacterized protein</fullName>
    </submittedName>
</protein>
<keyword evidence="4" id="KW-1185">Reference proteome</keyword>
<feature type="compositionally biased region" description="Basic and acidic residues" evidence="2">
    <location>
        <begin position="294"/>
        <end position="303"/>
    </location>
</feature>
<gene>
    <name evidence="3" type="ORF">PSON_ATCC_30995.1.T0720165</name>
</gene>
<feature type="coiled-coil region" evidence="1">
    <location>
        <begin position="217"/>
        <end position="269"/>
    </location>
</feature>
<proteinExistence type="predicted"/>
<name>A0A8S1P9F3_9CILI</name>
<feature type="region of interest" description="Disordered" evidence="2">
    <location>
        <begin position="294"/>
        <end position="313"/>
    </location>
</feature>
<feature type="compositionally biased region" description="Polar residues" evidence="2">
    <location>
        <begin position="1"/>
        <end position="19"/>
    </location>
</feature>
<feature type="region of interest" description="Disordered" evidence="2">
    <location>
        <begin position="1"/>
        <end position="20"/>
    </location>
</feature>
<reference evidence="3" key="1">
    <citation type="submission" date="2021-01" db="EMBL/GenBank/DDBJ databases">
        <authorList>
            <consortium name="Genoscope - CEA"/>
            <person name="William W."/>
        </authorList>
    </citation>
    <scope>NUCLEOTIDE SEQUENCE</scope>
</reference>
<comment type="caution">
    <text evidence="3">The sequence shown here is derived from an EMBL/GenBank/DDBJ whole genome shotgun (WGS) entry which is preliminary data.</text>
</comment>
<dbReference type="Proteomes" id="UP000692954">
    <property type="component" value="Unassembled WGS sequence"/>
</dbReference>